<organism evidence="7 8">
    <name type="scientific">Oceanitalea stevensii</name>
    <dbReference type="NCBI Taxonomy" id="2763072"/>
    <lineage>
        <taxon>Bacteria</taxon>
        <taxon>Bacillati</taxon>
        <taxon>Actinomycetota</taxon>
        <taxon>Actinomycetes</taxon>
        <taxon>Micrococcales</taxon>
        <taxon>Bogoriellaceae</taxon>
        <taxon>Georgenia</taxon>
    </lineage>
</organism>
<dbReference type="InterPro" id="IPR003439">
    <property type="entry name" value="ABC_transporter-like_ATP-bd"/>
</dbReference>
<dbReference type="InterPro" id="IPR050095">
    <property type="entry name" value="ECF_ABC_transporter_ATP-bd"/>
</dbReference>
<dbReference type="InterPro" id="IPR015856">
    <property type="entry name" value="ABC_transpr_CbiO/EcfA_su"/>
</dbReference>
<comment type="similarity">
    <text evidence="1">Belongs to the ABC transporter superfamily.</text>
</comment>
<evidence type="ECO:0000313" key="8">
    <source>
        <dbReference type="Proteomes" id="UP000661894"/>
    </source>
</evidence>
<name>A0ABR8Z1T6_9MICO</name>
<dbReference type="Gene3D" id="3.40.50.300">
    <property type="entry name" value="P-loop containing nucleotide triphosphate hydrolases"/>
    <property type="match status" value="2"/>
</dbReference>
<dbReference type="PANTHER" id="PTHR43553:SF24">
    <property type="entry name" value="ENERGY-COUPLING FACTOR TRANSPORTER ATP-BINDING PROTEIN ECFA1"/>
    <property type="match status" value="1"/>
</dbReference>
<evidence type="ECO:0000256" key="2">
    <source>
        <dbReference type="ARBA" id="ARBA00022448"/>
    </source>
</evidence>
<evidence type="ECO:0000313" key="7">
    <source>
        <dbReference type="EMBL" id="MBD8062291.1"/>
    </source>
</evidence>
<keyword evidence="8" id="KW-1185">Reference proteome</keyword>
<proteinExistence type="inferred from homology"/>
<evidence type="ECO:0000259" key="6">
    <source>
        <dbReference type="PROSITE" id="PS50893"/>
    </source>
</evidence>
<dbReference type="Proteomes" id="UP000661894">
    <property type="component" value="Unassembled WGS sequence"/>
</dbReference>
<dbReference type="InterPro" id="IPR017871">
    <property type="entry name" value="ABC_transporter-like_CS"/>
</dbReference>
<sequence>MPEHPADPVVLDGVSVTVPRRAAPVLSDIDLRLRAGEHLLLLGPSGSGKSTVLHCLTGVVPHTVAARLDGEVTVAGTRTTDAAVVELSRHVAVVAQDPAAAVCLPTVDQELALPLENRATDPAEIGPRLDSALAAVGAVHLRERVTGELSGGEAQRVALAAALVTDPDVLLLDEPTSMLDPAGVADVRRALGAAWTRPGTTVVLVEHRLDELAGDGGAGALPGRAVVLDEGGRVLADGATGQILREHAGALLRAGCWLPLDAELRALSGGDGGLASPAAQDLLRQLAQAPDGGVPADPPVGDVVLRTRGLAVSRHPPLRRRRRAPGPAGPPPPLAGIDLELRAGEVVALLGRNGVGKTSLLLTLAGLLAPAAGSVEGERAGMVFQNAEHQFVAHTVAEEVAHGLTGAVDEVDEVVRRQLRAHRLEHLAAQSPFRLSGGEKRRLSLAAMLAHERPCLLADEPTLGLDRRDTIATTTALRAAADGGRAVVVSSHDLRTVVTVADRVVVLGDGGVVADGPTVPVLGDAEVRRRGGLTLPPLVAWLLEEVGEPAAVRRALLALDAAVGAPSPRTEAVR</sequence>
<dbReference type="InterPro" id="IPR027417">
    <property type="entry name" value="P-loop_NTPase"/>
</dbReference>
<dbReference type="SUPFAM" id="SSF52540">
    <property type="entry name" value="P-loop containing nucleoside triphosphate hydrolases"/>
    <property type="match status" value="2"/>
</dbReference>
<dbReference type="CDD" id="cd03225">
    <property type="entry name" value="ABC_cobalt_CbiO_domain1"/>
    <property type="match status" value="2"/>
</dbReference>
<keyword evidence="3" id="KW-0547">Nucleotide-binding</keyword>
<dbReference type="PANTHER" id="PTHR43553">
    <property type="entry name" value="HEAVY METAL TRANSPORTER"/>
    <property type="match status" value="1"/>
</dbReference>
<accession>A0ABR8Z1T6</accession>
<keyword evidence="2" id="KW-0813">Transport</keyword>
<reference evidence="7 8" key="1">
    <citation type="submission" date="2020-08" db="EMBL/GenBank/DDBJ databases">
        <title>A Genomic Blueprint of the Chicken Gut Microbiome.</title>
        <authorList>
            <person name="Gilroy R."/>
            <person name="Ravi A."/>
            <person name="Getino M."/>
            <person name="Pursley I."/>
            <person name="Horton D.L."/>
            <person name="Alikhan N.-F."/>
            <person name="Baker D."/>
            <person name="Gharbi K."/>
            <person name="Hall N."/>
            <person name="Watson M."/>
            <person name="Adriaenssens E.M."/>
            <person name="Foster-Nyarko E."/>
            <person name="Jarju S."/>
            <person name="Secka A."/>
            <person name="Antonio M."/>
            <person name="Oren A."/>
            <person name="Chaudhuri R."/>
            <person name="La Ragione R.M."/>
            <person name="Hildebrand F."/>
            <person name="Pallen M.J."/>
        </authorList>
    </citation>
    <scope>NUCLEOTIDE SEQUENCE [LARGE SCALE GENOMIC DNA]</scope>
    <source>
        <strain evidence="7 8">Sa1BUA1</strain>
    </source>
</reference>
<gene>
    <name evidence="7" type="ORF">H9624_08135</name>
</gene>
<evidence type="ECO:0000256" key="3">
    <source>
        <dbReference type="ARBA" id="ARBA00022741"/>
    </source>
</evidence>
<comment type="caution">
    <text evidence="7">The sequence shown here is derived from an EMBL/GenBank/DDBJ whole genome shotgun (WGS) entry which is preliminary data.</text>
</comment>
<dbReference type="InterPro" id="IPR003593">
    <property type="entry name" value="AAA+_ATPase"/>
</dbReference>
<dbReference type="Pfam" id="PF00005">
    <property type="entry name" value="ABC_tran"/>
    <property type="match status" value="2"/>
</dbReference>
<dbReference type="PROSITE" id="PS00211">
    <property type="entry name" value="ABC_TRANSPORTER_1"/>
    <property type="match status" value="2"/>
</dbReference>
<dbReference type="RefSeq" id="WP_251839410.1">
    <property type="nucleotide sequence ID" value="NZ_JACSPO010000003.1"/>
</dbReference>
<feature type="region of interest" description="Disordered" evidence="5">
    <location>
        <begin position="314"/>
        <end position="333"/>
    </location>
</feature>
<dbReference type="GO" id="GO:0005524">
    <property type="term" value="F:ATP binding"/>
    <property type="evidence" value="ECO:0007669"/>
    <property type="project" value="UniProtKB-KW"/>
</dbReference>
<dbReference type="SMART" id="SM00382">
    <property type="entry name" value="AAA"/>
    <property type="match status" value="2"/>
</dbReference>
<dbReference type="PROSITE" id="PS50893">
    <property type="entry name" value="ABC_TRANSPORTER_2"/>
    <property type="match status" value="2"/>
</dbReference>
<feature type="domain" description="ABC transporter" evidence="6">
    <location>
        <begin position="305"/>
        <end position="534"/>
    </location>
</feature>
<evidence type="ECO:0000256" key="4">
    <source>
        <dbReference type="ARBA" id="ARBA00022840"/>
    </source>
</evidence>
<evidence type="ECO:0000256" key="5">
    <source>
        <dbReference type="SAM" id="MobiDB-lite"/>
    </source>
</evidence>
<evidence type="ECO:0000256" key="1">
    <source>
        <dbReference type="ARBA" id="ARBA00005417"/>
    </source>
</evidence>
<protein>
    <submittedName>
        <fullName evidence="7">ATP-binding cassette domain-containing protein</fullName>
    </submittedName>
</protein>
<feature type="domain" description="ABC transporter" evidence="6">
    <location>
        <begin position="9"/>
        <end position="256"/>
    </location>
</feature>
<dbReference type="EMBL" id="JACSPO010000003">
    <property type="protein sequence ID" value="MBD8062291.1"/>
    <property type="molecule type" value="Genomic_DNA"/>
</dbReference>
<keyword evidence="4 7" id="KW-0067">ATP-binding</keyword>